<sequence>MHASSEIQAAIQDLAGFPLMMTSPQPLRDARQIRASRPPETDWTGLAKKPAVPQWLEGYKLCEQLLNLTTSSAQILDKKLAPTPSPIITSQAIMVGKALILAETLMLLPTPSDFDAQRDVERFSWLFPCSSRDRPGLEIYGGCGFSTGLLHRTSQITYCASRLHQYADSAVVPVTAQFLYDDLANMRQRSGESMDWETAQMIHLFIHSFLGPQSLHHTSHIEPMQQGNH</sequence>
<protein>
    <submittedName>
        <fullName evidence="1">Uncharacterized protein</fullName>
    </submittedName>
</protein>
<dbReference type="OrthoDB" id="3597252at2759"/>
<organism evidence="1 2">
    <name type="scientific">Claviceps pusilla</name>
    <dbReference type="NCBI Taxonomy" id="123648"/>
    <lineage>
        <taxon>Eukaryota</taxon>
        <taxon>Fungi</taxon>
        <taxon>Dikarya</taxon>
        <taxon>Ascomycota</taxon>
        <taxon>Pezizomycotina</taxon>
        <taxon>Sordariomycetes</taxon>
        <taxon>Hypocreomycetidae</taxon>
        <taxon>Hypocreales</taxon>
        <taxon>Clavicipitaceae</taxon>
        <taxon>Claviceps</taxon>
    </lineage>
</organism>
<evidence type="ECO:0000313" key="2">
    <source>
        <dbReference type="Proteomes" id="UP000748025"/>
    </source>
</evidence>
<keyword evidence="2" id="KW-1185">Reference proteome</keyword>
<dbReference type="AlphaFoldDB" id="A0A9P7N2H7"/>
<evidence type="ECO:0000313" key="1">
    <source>
        <dbReference type="EMBL" id="KAG5983099.1"/>
    </source>
</evidence>
<name>A0A9P7N2H7_9HYPO</name>
<accession>A0A9P7N2H7</accession>
<gene>
    <name evidence="1" type="ORF">E4U43_006326</name>
</gene>
<comment type="caution">
    <text evidence="1">The sequence shown here is derived from an EMBL/GenBank/DDBJ whole genome shotgun (WGS) entry which is preliminary data.</text>
</comment>
<reference evidence="1" key="1">
    <citation type="journal article" date="2020" name="bioRxiv">
        <title>Whole genome comparisons of ergot fungi reveals the divergence and evolution of species within the genus Claviceps are the result of varying mechanisms driving genome evolution and host range expansion.</title>
        <authorList>
            <person name="Wyka S.A."/>
            <person name="Mondo S.J."/>
            <person name="Liu M."/>
            <person name="Dettman J."/>
            <person name="Nalam V."/>
            <person name="Broders K.D."/>
        </authorList>
    </citation>
    <scope>NUCLEOTIDE SEQUENCE</scope>
    <source>
        <strain evidence="1">CCC 602</strain>
    </source>
</reference>
<dbReference type="EMBL" id="SRPW01004351">
    <property type="protein sequence ID" value="KAG5983099.1"/>
    <property type="molecule type" value="Genomic_DNA"/>
</dbReference>
<proteinExistence type="predicted"/>
<dbReference type="Proteomes" id="UP000748025">
    <property type="component" value="Unassembled WGS sequence"/>
</dbReference>